<feature type="region of interest" description="Disordered" evidence="6">
    <location>
        <begin position="139"/>
        <end position="176"/>
    </location>
</feature>
<dbReference type="GO" id="GO:0007155">
    <property type="term" value="P:cell adhesion"/>
    <property type="evidence" value="ECO:0007669"/>
    <property type="project" value="InterPro"/>
</dbReference>
<evidence type="ECO:0000313" key="7">
    <source>
        <dbReference type="EMBL" id="PZP88906.1"/>
    </source>
</evidence>
<dbReference type="InterPro" id="IPR006127">
    <property type="entry name" value="ZnuA-like"/>
</dbReference>
<protein>
    <submittedName>
        <fullName evidence="7">ABC transporter permease</fullName>
    </submittedName>
</protein>
<proteinExistence type="inferred from homology"/>
<dbReference type="GO" id="GO:0030313">
    <property type="term" value="C:cell envelope"/>
    <property type="evidence" value="ECO:0007669"/>
    <property type="project" value="UniProtKB-SubCell"/>
</dbReference>
<evidence type="ECO:0000256" key="6">
    <source>
        <dbReference type="SAM" id="MobiDB-lite"/>
    </source>
</evidence>
<name>A0A2W5K296_9ACTN</name>
<dbReference type="GO" id="GO:0046872">
    <property type="term" value="F:metal ion binding"/>
    <property type="evidence" value="ECO:0007669"/>
    <property type="project" value="UniProtKB-KW"/>
</dbReference>
<accession>A0A2W5K296</accession>
<dbReference type="PRINTS" id="PR00690">
    <property type="entry name" value="ADHESNFAMILY"/>
</dbReference>
<evidence type="ECO:0000256" key="3">
    <source>
        <dbReference type="ARBA" id="ARBA00022723"/>
    </source>
</evidence>
<keyword evidence="4" id="KW-0732">Signal</keyword>
<comment type="subcellular location">
    <subcellularLocation>
        <location evidence="1">Cell envelope</location>
    </subcellularLocation>
</comment>
<evidence type="ECO:0000256" key="2">
    <source>
        <dbReference type="ARBA" id="ARBA00022448"/>
    </source>
</evidence>
<gene>
    <name evidence="7" type="ORF">DI579_04750</name>
</gene>
<dbReference type="GO" id="GO:0030001">
    <property type="term" value="P:metal ion transport"/>
    <property type="evidence" value="ECO:0007669"/>
    <property type="project" value="InterPro"/>
</dbReference>
<dbReference type="PANTHER" id="PTHR42953:SF1">
    <property type="entry name" value="METAL-BINDING PROTEIN HI_0362-RELATED"/>
    <property type="match status" value="1"/>
</dbReference>
<sequence>MQTFLERNLMSGHLSNLKRRLAAGLLALTTAVGLGGLTACNNDSSSHDADGINIVASTNVYGSIAKAIAGDKATVHSIIKDPSADPHSYEASPNDIATLKDADIAIVNGGGYDEFAVNALADHDQKNVITAYSFLKDAPDAKDTDKHDDESTDEHEHAHEEGHHHHHHDGEGPNEHVFYNMDVAKDVASSLTKKLSDLDPSNKTSYQDNEKTFDQRIDKVKSVLDKIKKQHTHARFLQTEPLAVHFVNVADMKDVTPEGFAEAMEEGNDVSALQVAGMRDCIIHKKADVFLYNTQNANSTTKDMRELAEKHHVPVVDLTETLPENKDYTTWMLDNANALADALNVK</sequence>
<keyword evidence="2 5" id="KW-0813">Transport</keyword>
<dbReference type="SUPFAM" id="SSF53807">
    <property type="entry name" value="Helical backbone' metal receptor"/>
    <property type="match status" value="1"/>
</dbReference>
<evidence type="ECO:0000256" key="4">
    <source>
        <dbReference type="ARBA" id="ARBA00022729"/>
    </source>
</evidence>
<dbReference type="InterPro" id="IPR050492">
    <property type="entry name" value="Bact_metal-bind_prot9"/>
</dbReference>
<dbReference type="EMBL" id="QFOZ01000005">
    <property type="protein sequence ID" value="PZP88906.1"/>
    <property type="molecule type" value="Genomic_DNA"/>
</dbReference>
<reference evidence="7 8" key="1">
    <citation type="submission" date="2017-08" db="EMBL/GenBank/DDBJ databases">
        <title>Infants hospitalized years apart are colonized by the same room-sourced microbial strains.</title>
        <authorList>
            <person name="Brooks B."/>
            <person name="Olm M.R."/>
            <person name="Firek B.A."/>
            <person name="Baker R."/>
            <person name="Thomas B.C."/>
            <person name="Morowitz M.J."/>
            <person name="Banfield J.F."/>
        </authorList>
    </citation>
    <scope>NUCLEOTIDE SEQUENCE [LARGE SCALE GENOMIC DNA]</scope>
    <source>
        <strain evidence="7">S2_006_000_R1_57</strain>
    </source>
</reference>
<dbReference type="AlphaFoldDB" id="A0A2W5K296"/>
<dbReference type="Gene3D" id="3.40.50.1980">
    <property type="entry name" value="Nitrogenase molybdenum iron protein domain"/>
    <property type="match status" value="2"/>
</dbReference>
<dbReference type="InterPro" id="IPR006128">
    <property type="entry name" value="Lipoprotein_PsaA-like"/>
</dbReference>
<evidence type="ECO:0000313" key="8">
    <source>
        <dbReference type="Proteomes" id="UP000248606"/>
    </source>
</evidence>
<evidence type="ECO:0000256" key="5">
    <source>
        <dbReference type="RuleBase" id="RU003512"/>
    </source>
</evidence>
<comment type="caution">
    <text evidence="7">The sequence shown here is derived from an EMBL/GenBank/DDBJ whole genome shotgun (WGS) entry which is preliminary data.</text>
</comment>
<dbReference type="Pfam" id="PF01297">
    <property type="entry name" value="ZnuA"/>
    <property type="match status" value="1"/>
</dbReference>
<dbReference type="PANTHER" id="PTHR42953">
    <property type="entry name" value="HIGH-AFFINITY ZINC UPTAKE SYSTEM PROTEIN ZNUA-RELATED"/>
    <property type="match status" value="1"/>
</dbReference>
<comment type="similarity">
    <text evidence="5">Belongs to the bacterial solute-binding protein 9 family.</text>
</comment>
<dbReference type="Proteomes" id="UP000248606">
    <property type="component" value="Unassembled WGS sequence"/>
</dbReference>
<feature type="compositionally biased region" description="Basic and acidic residues" evidence="6">
    <location>
        <begin position="139"/>
        <end position="174"/>
    </location>
</feature>
<keyword evidence="3" id="KW-0479">Metal-binding</keyword>
<organism evidence="7 8">
    <name type="scientific">Lawsonella clevelandensis</name>
    <dbReference type="NCBI Taxonomy" id="1528099"/>
    <lineage>
        <taxon>Bacteria</taxon>
        <taxon>Bacillati</taxon>
        <taxon>Actinomycetota</taxon>
        <taxon>Actinomycetes</taxon>
        <taxon>Mycobacteriales</taxon>
        <taxon>Lawsonellaceae</taxon>
        <taxon>Lawsonella</taxon>
    </lineage>
</organism>
<evidence type="ECO:0000256" key="1">
    <source>
        <dbReference type="ARBA" id="ARBA00004196"/>
    </source>
</evidence>